<name>A0AA39QGD0_9AGAR</name>
<dbReference type="GO" id="GO:0008270">
    <property type="term" value="F:zinc ion binding"/>
    <property type="evidence" value="ECO:0007669"/>
    <property type="project" value="UniProtKB-KW"/>
</dbReference>
<keyword evidence="1" id="KW-0863">Zinc-finger</keyword>
<dbReference type="PROSITE" id="PS50157">
    <property type="entry name" value="ZINC_FINGER_C2H2_2"/>
    <property type="match status" value="1"/>
</dbReference>
<sequence>MARLTTKPRNFLCETCKKTYISKGGLFRHRKTHLTGEARDKEMHHCLRNGCNFKSLQRSNLAVHVNVIHLRLQNLVCHECPYRTGDPANMTRHKIRKHGQSSTDKRRSRIKDEIRPVDLMSPSPPSPTVPQFSPPPSPSPSIDDEMAQELRHDVLATSPSSLPRYSLPPKPFLCPPLPSILDRLNTPARYPNESCSSSGSLPSLASLVLPRPPLPDSVAPPLVPSQPHSNALDPTAYHNHLRRGSVSCIPACSTESLAIRTTKDDRRRSEPCLGSLPLHHPSRSPSPVRPGPRSLPTLPGTATPASSSSGESSTIPSFDPSPLFQP</sequence>
<comment type="caution">
    <text evidence="4">The sequence shown here is derived from an EMBL/GenBank/DDBJ whole genome shotgun (WGS) entry which is preliminary data.</text>
</comment>
<evidence type="ECO:0000313" key="4">
    <source>
        <dbReference type="EMBL" id="KAK0501916.1"/>
    </source>
</evidence>
<evidence type="ECO:0000256" key="2">
    <source>
        <dbReference type="SAM" id="MobiDB-lite"/>
    </source>
</evidence>
<evidence type="ECO:0000313" key="5">
    <source>
        <dbReference type="Proteomes" id="UP001175228"/>
    </source>
</evidence>
<proteinExistence type="predicted"/>
<evidence type="ECO:0000256" key="1">
    <source>
        <dbReference type="PROSITE-ProRule" id="PRU00042"/>
    </source>
</evidence>
<feature type="region of interest" description="Disordered" evidence="2">
    <location>
        <begin position="217"/>
        <end position="236"/>
    </location>
</feature>
<dbReference type="InterPro" id="IPR013087">
    <property type="entry name" value="Znf_C2H2_type"/>
</dbReference>
<dbReference type="InterPro" id="IPR031885">
    <property type="entry name" value="DUF4764"/>
</dbReference>
<keyword evidence="5" id="KW-1185">Reference proteome</keyword>
<keyword evidence="1" id="KW-0479">Metal-binding</keyword>
<reference evidence="4" key="1">
    <citation type="submission" date="2023-06" db="EMBL/GenBank/DDBJ databases">
        <authorList>
            <consortium name="Lawrence Berkeley National Laboratory"/>
            <person name="Ahrendt S."/>
            <person name="Sahu N."/>
            <person name="Indic B."/>
            <person name="Wong-Bajracharya J."/>
            <person name="Merenyi Z."/>
            <person name="Ke H.-M."/>
            <person name="Monk M."/>
            <person name="Kocsube S."/>
            <person name="Drula E."/>
            <person name="Lipzen A."/>
            <person name="Balint B."/>
            <person name="Henrissat B."/>
            <person name="Andreopoulos B."/>
            <person name="Martin F.M."/>
            <person name="Harder C.B."/>
            <person name="Rigling D."/>
            <person name="Ford K.L."/>
            <person name="Foster G.D."/>
            <person name="Pangilinan J."/>
            <person name="Papanicolaou A."/>
            <person name="Barry K."/>
            <person name="LaButti K."/>
            <person name="Viragh M."/>
            <person name="Koriabine M."/>
            <person name="Yan M."/>
            <person name="Riley R."/>
            <person name="Champramary S."/>
            <person name="Plett K.L."/>
            <person name="Tsai I.J."/>
            <person name="Slot J."/>
            <person name="Sipos G."/>
            <person name="Plett J."/>
            <person name="Nagy L.G."/>
            <person name="Grigoriev I.V."/>
        </authorList>
    </citation>
    <scope>NUCLEOTIDE SEQUENCE</scope>
    <source>
        <strain evidence="4">HWK02</strain>
    </source>
</reference>
<dbReference type="EMBL" id="JAUEPU010000005">
    <property type="protein sequence ID" value="KAK0501916.1"/>
    <property type="molecule type" value="Genomic_DNA"/>
</dbReference>
<dbReference type="SUPFAM" id="SSF57667">
    <property type="entry name" value="beta-beta-alpha zinc fingers"/>
    <property type="match status" value="1"/>
</dbReference>
<feature type="region of interest" description="Disordered" evidence="2">
    <location>
        <begin position="260"/>
        <end position="326"/>
    </location>
</feature>
<feature type="region of interest" description="Disordered" evidence="2">
    <location>
        <begin position="88"/>
        <end position="144"/>
    </location>
</feature>
<dbReference type="SMART" id="SM00355">
    <property type="entry name" value="ZnF_C2H2"/>
    <property type="match status" value="3"/>
</dbReference>
<organism evidence="4 5">
    <name type="scientific">Armillaria luteobubalina</name>
    <dbReference type="NCBI Taxonomy" id="153913"/>
    <lineage>
        <taxon>Eukaryota</taxon>
        <taxon>Fungi</taxon>
        <taxon>Dikarya</taxon>
        <taxon>Basidiomycota</taxon>
        <taxon>Agaricomycotina</taxon>
        <taxon>Agaricomycetes</taxon>
        <taxon>Agaricomycetidae</taxon>
        <taxon>Agaricales</taxon>
        <taxon>Marasmiineae</taxon>
        <taxon>Physalacriaceae</taxon>
        <taxon>Armillaria</taxon>
    </lineage>
</organism>
<feature type="domain" description="C2H2-type" evidence="3">
    <location>
        <begin position="11"/>
        <end position="38"/>
    </location>
</feature>
<protein>
    <recommendedName>
        <fullName evidence="3">C2H2-type domain-containing protein</fullName>
    </recommendedName>
</protein>
<dbReference type="Proteomes" id="UP001175228">
    <property type="component" value="Unassembled WGS sequence"/>
</dbReference>
<keyword evidence="1" id="KW-0862">Zinc</keyword>
<dbReference type="Gene3D" id="3.30.160.60">
    <property type="entry name" value="Classic Zinc Finger"/>
    <property type="match status" value="1"/>
</dbReference>
<dbReference type="InterPro" id="IPR036236">
    <property type="entry name" value="Znf_C2H2_sf"/>
</dbReference>
<evidence type="ECO:0000259" key="3">
    <source>
        <dbReference type="PROSITE" id="PS50157"/>
    </source>
</evidence>
<feature type="compositionally biased region" description="Basic and acidic residues" evidence="2">
    <location>
        <begin position="261"/>
        <end position="270"/>
    </location>
</feature>
<accession>A0AA39QGD0</accession>
<feature type="compositionally biased region" description="Pro residues" evidence="2">
    <location>
        <begin position="122"/>
        <end position="139"/>
    </location>
</feature>
<gene>
    <name evidence="4" type="ORF">EDD18DRAFT_677258</name>
</gene>
<dbReference type="PROSITE" id="PS00028">
    <property type="entry name" value="ZINC_FINGER_C2H2_1"/>
    <property type="match status" value="1"/>
</dbReference>
<dbReference type="Pfam" id="PF15961">
    <property type="entry name" value="DUF4764"/>
    <property type="match status" value="1"/>
</dbReference>
<feature type="compositionally biased region" description="Low complexity" evidence="2">
    <location>
        <begin position="273"/>
        <end position="317"/>
    </location>
</feature>
<dbReference type="AlphaFoldDB" id="A0AA39QGD0"/>